<dbReference type="SUPFAM" id="SSF53098">
    <property type="entry name" value="Ribonuclease H-like"/>
    <property type="match status" value="1"/>
</dbReference>
<dbReference type="Pfam" id="PF13456">
    <property type="entry name" value="RVT_3"/>
    <property type="match status" value="1"/>
</dbReference>
<evidence type="ECO:0000313" key="2">
    <source>
        <dbReference type="EMBL" id="KAK4715880.1"/>
    </source>
</evidence>
<dbReference type="InterPro" id="IPR012337">
    <property type="entry name" value="RNaseH-like_sf"/>
</dbReference>
<proteinExistence type="predicted"/>
<dbReference type="CDD" id="cd06222">
    <property type="entry name" value="RNase_H_like"/>
    <property type="match status" value="1"/>
</dbReference>
<dbReference type="InterPro" id="IPR053151">
    <property type="entry name" value="RNase_H-like"/>
</dbReference>
<keyword evidence="3" id="KW-1185">Reference proteome</keyword>
<dbReference type="AlphaFoldDB" id="A0AAV9KTZ5"/>
<dbReference type="EMBL" id="JAWPEI010000009">
    <property type="protein sequence ID" value="KAK4715880.1"/>
    <property type="molecule type" value="Genomic_DNA"/>
</dbReference>
<dbReference type="PANTHER" id="PTHR47723">
    <property type="entry name" value="OS05G0353850 PROTEIN"/>
    <property type="match status" value="1"/>
</dbReference>
<sequence length="201" mass="23140">MIKKKYPWSKVAWQNWEAMLRRASTYKPRLYHCIVRWKAPKEGMTKCNTDGASQGNPGSSAYGFCLRNSHGDLIYAAAENIGITTSVEAELRAILEAIKYCVAKKVEKLIVESDSLLMVKIIKEVWKVPWELADYFDELKREMTKIEVTDYLANLAINAAEKKTFRSFEQLPSMGRKIVNMGKEQIPVLRVRTKRIIQRHA</sequence>
<dbReference type="InterPro" id="IPR044730">
    <property type="entry name" value="RNase_H-like_dom_plant"/>
</dbReference>
<dbReference type="GO" id="GO:0003676">
    <property type="term" value="F:nucleic acid binding"/>
    <property type="evidence" value="ECO:0007669"/>
    <property type="project" value="InterPro"/>
</dbReference>
<feature type="domain" description="RNase H type-1" evidence="1">
    <location>
        <begin position="41"/>
        <end position="201"/>
    </location>
</feature>
<evidence type="ECO:0000259" key="1">
    <source>
        <dbReference type="PROSITE" id="PS50879"/>
    </source>
</evidence>
<comment type="caution">
    <text evidence="2">The sequence shown here is derived from an EMBL/GenBank/DDBJ whole genome shotgun (WGS) entry which is preliminary data.</text>
</comment>
<dbReference type="InterPro" id="IPR002156">
    <property type="entry name" value="RNaseH_domain"/>
</dbReference>
<name>A0AAV9KTZ5_9SOLN</name>
<dbReference type="Proteomes" id="UP001311915">
    <property type="component" value="Unassembled WGS sequence"/>
</dbReference>
<dbReference type="PANTHER" id="PTHR47723:SF24">
    <property type="entry name" value="RNASE H TYPE-1 DOMAIN-CONTAINING PROTEIN"/>
    <property type="match status" value="1"/>
</dbReference>
<accession>A0AAV9KTZ5</accession>
<gene>
    <name evidence="2" type="ORF">R3W88_014218</name>
</gene>
<protein>
    <recommendedName>
        <fullName evidence="1">RNase H type-1 domain-containing protein</fullName>
    </recommendedName>
</protein>
<reference evidence="2 3" key="1">
    <citation type="submission" date="2023-10" db="EMBL/GenBank/DDBJ databases">
        <title>Genome-Wide Identification Analysis in wild type Solanum Pinnatisectum Reveals Some Genes Defensing Phytophthora Infestans.</title>
        <authorList>
            <person name="Sun C."/>
        </authorList>
    </citation>
    <scope>NUCLEOTIDE SEQUENCE [LARGE SCALE GENOMIC DNA]</scope>
    <source>
        <strain evidence="2">LQN</strain>
        <tissue evidence="2">Leaf</tissue>
    </source>
</reference>
<organism evidence="2 3">
    <name type="scientific">Solanum pinnatisectum</name>
    <name type="common">tansyleaf nightshade</name>
    <dbReference type="NCBI Taxonomy" id="50273"/>
    <lineage>
        <taxon>Eukaryota</taxon>
        <taxon>Viridiplantae</taxon>
        <taxon>Streptophyta</taxon>
        <taxon>Embryophyta</taxon>
        <taxon>Tracheophyta</taxon>
        <taxon>Spermatophyta</taxon>
        <taxon>Magnoliopsida</taxon>
        <taxon>eudicotyledons</taxon>
        <taxon>Gunneridae</taxon>
        <taxon>Pentapetalae</taxon>
        <taxon>asterids</taxon>
        <taxon>lamiids</taxon>
        <taxon>Solanales</taxon>
        <taxon>Solanaceae</taxon>
        <taxon>Solanoideae</taxon>
        <taxon>Solaneae</taxon>
        <taxon>Solanum</taxon>
    </lineage>
</organism>
<dbReference type="GO" id="GO:0004523">
    <property type="term" value="F:RNA-DNA hybrid ribonuclease activity"/>
    <property type="evidence" value="ECO:0007669"/>
    <property type="project" value="InterPro"/>
</dbReference>
<dbReference type="Gene3D" id="3.30.420.10">
    <property type="entry name" value="Ribonuclease H-like superfamily/Ribonuclease H"/>
    <property type="match status" value="1"/>
</dbReference>
<evidence type="ECO:0000313" key="3">
    <source>
        <dbReference type="Proteomes" id="UP001311915"/>
    </source>
</evidence>
<dbReference type="InterPro" id="IPR036397">
    <property type="entry name" value="RNaseH_sf"/>
</dbReference>
<dbReference type="PROSITE" id="PS50879">
    <property type="entry name" value="RNASE_H_1"/>
    <property type="match status" value="1"/>
</dbReference>